<comment type="pathway">
    <text evidence="1 11">Cofactor biosynthesis; riboflavin biosynthesis; 5-amino-6-(D-ribitylamino)uracil from GTP: step 1/4.</text>
</comment>
<dbReference type="InterPro" id="IPR036144">
    <property type="entry name" value="RibA-like_sf"/>
</dbReference>
<evidence type="ECO:0000256" key="10">
    <source>
        <dbReference type="ARBA" id="ARBA00049295"/>
    </source>
</evidence>
<feature type="binding site" evidence="11">
    <location>
        <position position="148"/>
    </location>
    <ligand>
        <name>GTP</name>
        <dbReference type="ChEBI" id="CHEBI:37565"/>
    </ligand>
</feature>
<feature type="active site" description="Proton acceptor" evidence="11">
    <location>
        <position position="125"/>
    </location>
</feature>
<evidence type="ECO:0000256" key="4">
    <source>
        <dbReference type="ARBA" id="ARBA00022723"/>
    </source>
</evidence>
<dbReference type="Pfam" id="PF01872">
    <property type="entry name" value="RibD_C"/>
    <property type="match status" value="1"/>
</dbReference>
<comment type="function">
    <text evidence="9 11">Catalyzes the conversion of GTP to 2,5-diamino-6-ribosylamino-4(3H)-pyrimidinone 5'-phosphate (DARP), formate and pyrophosphate.</text>
</comment>
<comment type="cofactor">
    <cofactor evidence="11">
        <name>Zn(2+)</name>
        <dbReference type="ChEBI" id="CHEBI:29105"/>
    </cofactor>
    <text evidence="11">Binds 1 zinc ion per subunit.</text>
</comment>
<keyword evidence="8 11" id="KW-0342">GTP-binding</keyword>
<reference evidence="14 15" key="1">
    <citation type="submission" date="2019-10" db="EMBL/GenBank/DDBJ databases">
        <title>Georgenia wutianyii sp. nov. and Georgenia yuyongxinii sp. nov. isolated from plateau pika (Ochotona curzoniae) in the Qinghai-Tibet plateau of China.</title>
        <authorList>
            <person name="Tian Z."/>
        </authorList>
    </citation>
    <scope>NUCLEOTIDE SEQUENCE [LARGE SCALE GENOMIC DNA]</scope>
    <source>
        <strain evidence="14 15">DSM 21501</strain>
    </source>
</reference>
<dbReference type="GO" id="GO:0005829">
    <property type="term" value="C:cytosol"/>
    <property type="evidence" value="ECO:0007669"/>
    <property type="project" value="TreeGrafter"/>
</dbReference>
<comment type="catalytic activity">
    <reaction evidence="10 11">
        <text>GTP + 4 H2O = 2,5-diamino-6-hydroxy-4-(5-phosphoribosylamino)-pyrimidine + formate + 2 phosphate + 3 H(+)</text>
        <dbReference type="Rhea" id="RHEA:23704"/>
        <dbReference type="ChEBI" id="CHEBI:15377"/>
        <dbReference type="ChEBI" id="CHEBI:15378"/>
        <dbReference type="ChEBI" id="CHEBI:15740"/>
        <dbReference type="ChEBI" id="CHEBI:37565"/>
        <dbReference type="ChEBI" id="CHEBI:43474"/>
        <dbReference type="ChEBI" id="CHEBI:58614"/>
        <dbReference type="EC" id="3.5.4.25"/>
    </reaction>
</comment>
<dbReference type="Gene3D" id="3.40.50.10990">
    <property type="entry name" value="GTP cyclohydrolase II"/>
    <property type="match status" value="1"/>
</dbReference>
<feature type="binding site" evidence="11">
    <location>
        <position position="63"/>
    </location>
    <ligand>
        <name>Zn(2+)</name>
        <dbReference type="ChEBI" id="CHEBI:29105"/>
        <note>catalytic</note>
    </ligand>
</feature>
<evidence type="ECO:0000256" key="3">
    <source>
        <dbReference type="ARBA" id="ARBA00022619"/>
    </source>
</evidence>
<dbReference type="Proteomes" id="UP000451860">
    <property type="component" value="Unassembled WGS sequence"/>
</dbReference>
<sequence length="446" mass="46395">MVATTLPTEHGTFQMIGYDGAGGLGHVALVLGDVAADTLDDLAPLVRVHSECLTGDALGSRRCDCGEQLDAALREIAREGRGVVIYMRGHEGRGIGLLAKLHAYALQDEGVDTVDANLRLGYPADAREYDDAAAILRDLGISRVRLLSSNPDKATKLTDLGVEVVSRQALPVADRPENAFYLTTKRVRMGHDSLAAAPEVWSELVAGRVPAAAVAGLDTVLLDRYGPLVAAGSRLTIAQLGQSADGFIAARSGDAEFVTGADDREHLHRLRALVDAVVVGASTVVADDPRLTVRAVPGVSPVRVLLDPSARVPAGSRVLTEADAATLWCVGPDAAVPAGLAGHVEVVRLPVGPEGFAPAAVLGELHRRGLGRVLVEGGGRTVSSFLAAGLLDRLFLTTAPLLIGDGVPGIRFAGSDRLADALAAPVRRFVLGPDICTEFDLSAASA</sequence>
<evidence type="ECO:0000313" key="14">
    <source>
        <dbReference type="EMBL" id="KAE8762482.1"/>
    </source>
</evidence>
<evidence type="ECO:0000256" key="5">
    <source>
        <dbReference type="ARBA" id="ARBA00022741"/>
    </source>
</evidence>
<dbReference type="InterPro" id="IPR002734">
    <property type="entry name" value="RibDG_C"/>
</dbReference>
<dbReference type="GO" id="GO:0009231">
    <property type="term" value="P:riboflavin biosynthetic process"/>
    <property type="evidence" value="ECO:0007669"/>
    <property type="project" value="UniProtKB-UniRule"/>
</dbReference>
<evidence type="ECO:0000256" key="2">
    <source>
        <dbReference type="ARBA" id="ARBA00005520"/>
    </source>
</evidence>
<keyword evidence="3 11" id="KW-0686">Riboflavin biosynthesis</keyword>
<protein>
    <recommendedName>
        <fullName evidence="11">GTP cyclohydrolase-2</fullName>
        <ecNumber evidence="11">3.5.4.25</ecNumber>
    </recommendedName>
    <alternativeName>
        <fullName evidence="11">GTP cyclohydrolase II</fullName>
    </alternativeName>
</protein>
<comment type="similarity">
    <text evidence="2">In the N-terminal section; belongs to the DHBP synthase family.</text>
</comment>
<feature type="binding site" evidence="11">
    <location>
        <position position="65"/>
    </location>
    <ligand>
        <name>Zn(2+)</name>
        <dbReference type="ChEBI" id="CHEBI:29105"/>
        <note>catalytic</note>
    </ligand>
</feature>
<dbReference type="GO" id="GO:0003935">
    <property type="term" value="F:GTP cyclohydrolase II activity"/>
    <property type="evidence" value="ECO:0007669"/>
    <property type="project" value="UniProtKB-UniRule"/>
</dbReference>
<dbReference type="GO" id="GO:0005525">
    <property type="term" value="F:GTP binding"/>
    <property type="evidence" value="ECO:0007669"/>
    <property type="project" value="UniProtKB-KW"/>
</dbReference>
<evidence type="ECO:0000259" key="12">
    <source>
        <dbReference type="Pfam" id="PF00925"/>
    </source>
</evidence>
<dbReference type="NCBIfam" id="TIGR00505">
    <property type="entry name" value="ribA"/>
    <property type="match status" value="1"/>
</dbReference>
<evidence type="ECO:0000256" key="9">
    <source>
        <dbReference type="ARBA" id="ARBA00043932"/>
    </source>
</evidence>
<dbReference type="SUPFAM" id="SSF142695">
    <property type="entry name" value="RibA-like"/>
    <property type="match status" value="1"/>
</dbReference>
<evidence type="ECO:0000313" key="15">
    <source>
        <dbReference type="Proteomes" id="UP000451860"/>
    </source>
</evidence>
<comment type="caution">
    <text evidence="14">The sequence shown here is derived from an EMBL/GenBank/DDBJ whole genome shotgun (WGS) entry which is preliminary data.</text>
</comment>
<organism evidence="14 15">
    <name type="scientific">Georgenia thermotolerans</name>
    <dbReference type="NCBI Taxonomy" id="527326"/>
    <lineage>
        <taxon>Bacteria</taxon>
        <taxon>Bacillati</taxon>
        <taxon>Actinomycetota</taxon>
        <taxon>Actinomycetes</taxon>
        <taxon>Micrococcales</taxon>
        <taxon>Bogoriellaceae</taxon>
        <taxon>Georgenia</taxon>
    </lineage>
</organism>
<dbReference type="FunFam" id="3.40.50.10990:FF:000001">
    <property type="entry name" value="Riboflavin biosynthesis protein RibBA"/>
    <property type="match status" value="1"/>
</dbReference>
<dbReference type="SUPFAM" id="SSF53597">
    <property type="entry name" value="Dihydrofolate reductase-like"/>
    <property type="match status" value="1"/>
</dbReference>
<dbReference type="EC" id="3.5.4.25" evidence="11"/>
<dbReference type="PANTHER" id="PTHR21327:SF18">
    <property type="entry name" value="3,4-DIHYDROXY-2-BUTANONE 4-PHOSPHATE SYNTHASE"/>
    <property type="match status" value="1"/>
</dbReference>
<dbReference type="InterPro" id="IPR024072">
    <property type="entry name" value="DHFR-like_dom_sf"/>
</dbReference>
<dbReference type="GO" id="GO:0008270">
    <property type="term" value="F:zinc ion binding"/>
    <property type="evidence" value="ECO:0007669"/>
    <property type="project" value="UniProtKB-UniRule"/>
</dbReference>
<feature type="domain" description="GTP cyclohydrolase II" evidence="12">
    <location>
        <begin position="3"/>
        <end position="167"/>
    </location>
</feature>
<proteinExistence type="inferred from homology"/>
<accession>A0A7J5UJD2</accession>
<feature type="binding site" evidence="11">
    <location>
        <position position="113"/>
    </location>
    <ligand>
        <name>GTP</name>
        <dbReference type="ChEBI" id="CHEBI:37565"/>
    </ligand>
</feature>
<keyword evidence="4 11" id="KW-0479">Metal-binding</keyword>
<dbReference type="NCBIfam" id="NF001591">
    <property type="entry name" value="PRK00393.1"/>
    <property type="match status" value="1"/>
</dbReference>
<dbReference type="InterPro" id="IPR000926">
    <property type="entry name" value="RibA"/>
</dbReference>
<feature type="binding site" evidence="11">
    <location>
        <position position="52"/>
    </location>
    <ligand>
        <name>Zn(2+)</name>
        <dbReference type="ChEBI" id="CHEBI:29105"/>
        <note>catalytic</note>
    </ligand>
</feature>
<dbReference type="Gene3D" id="3.40.430.10">
    <property type="entry name" value="Dihydrofolate Reductase, subunit A"/>
    <property type="match status" value="1"/>
</dbReference>
<comment type="similarity">
    <text evidence="11">Belongs to the GTP cyclohydrolase II family.</text>
</comment>
<evidence type="ECO:0000256" key="6">
    <source>
        <dbReference type="ARBA" id="ARBA00022801"/>
    </source>
</evidence>
<feature type="active site" description="Nucleophile" evidence="11">
    <location>
        <position position="127"/>
    </location>
</feature>
<keyword evidence="5 11" id="KW-0547">Nucleotide-binding</keyword>
<evidence type="ECO:0000259" key="13">
    <source>
        <dbReference type="Pfam" id="PF01872"/>
    </source>
</evidence>
<dbReference type="GO" id="GO:0008703">
    <property type="term" value="F:5-amino-6-(5-phosphoribosylamino)uracil reductase activity"/>
    <property type="evidence" value="ECO:0007669"/>
    <property type="project" value="InterPro"/>
</dbReference>
<dbReference type="HAMAP" id="MF_00179">
    <property type="entry name" value="RibA"/>
    <property type="match status" value="1"/>
</dbReference>
<evidence type="ECO:0000256" key="7">
    <source>
        <dbReference type="ARBA" id="ARBA00022833"/>
    </source>
</evidence>
<feature type="binding site" evidence="11">
    <location>
        <position position="68"/>
    </location>
    <ligand>
        <name>GTP</name>
        <dbReference type="ChEBI" id="CHEBI:37565"/>
    </ligand>
</feature>
<feature type="binding site" evidence="11">
    <location>
        <position position="153"/>
    </location>
    <ligand>
        <name>GTP</name>
        <dbReference type="ChEBI" id="CHEBI:37565"/>
    </ligand>
</feature>
<dbReference type="CDD" id="cd00641">
    <property type="entry name" value="GTP_cyclohydro2"/>
    <property type="match status" value="1"/>
</dbReference>
<dbReference type="OrthoDB" id="9793111at2"/>
<dbReference type="Pfam" id="PF00925">
    <property type="entry name" value="GTP_cyclohydro2"/>
    <property type="match status" value="1"/>
</dbReference>
<gene>
    <name evidence="11 14" type="primary">ribA</name>
    <name evidence="14" type="ORF">GB883_19145</name>
</gene>
<dbReference type="PANTHER" id="PTHR21327">
    <property type="entry name" value="GTP CYCLOHYDROLASE II-RELATED"/>
    <property type="match status" value="1"/>
</dbReference>
<evidence type="ECO:0000256" key="11">
    <source>
        <dbReference type="HAMAP-Rule" id="MF_00179"/>
    </source>
</evidence>
<evidence type="ECO:0000256" key="1">
    <source>
        <dbReference type="ARBA" id="ARBA00004853"/>
    </source>
</evidence>
<keyword evidence="7 11" id="KW-0862">Zinc</keyword>
<feature type="domain" description="Bacterial bifunctional deaminase-reductase C-terminal" evidence="13">
    <location>
        <begin position="237"/>
        <end position="406"/>
    </location>
</feature>
<dbReference type="InterPro" id="IPR032677">
    <property type="entry name" value="GTP_cyclohydro_II"/>
</dbReference>
<evidence type="ECO:0000256" key="8">
    <source>
        <dbReference type="ARBA" id="ARBA00023134"/>
    </source>
</evidence>
<dbReference type="UniPathway" id="UPA00275">
    <property type="reaction ID" value="UER00400"/>
</dbReference>
<feature type="binding site" evidence="11">
    <location>
        <begin position="47"/>
        <end position="51"/>
    </location>
    <ligand>
        <name>GTP</name>
        <dbReference type="ChEBI" id="CHEBI:37565"/>
    </ligand>
</feature>
<name>A0A7J5UJD2_9MICO</name>
<keyword evidence="6 11" id="KW-0378">Hydrolase</keyword>
<keyword evidence="15" id="KW-1185">Reference proteome</keyword>
<dbReference type="AlphaFoldDB" id="A0A7J5UJD2"/>
<dbReference type="EMBL" id="WHJE01000165">
    <property type="protein sequence ID" value="KAE8762482.1"/>
    <property type="molecule type" value="Genomic_DNA"/>
</dbReference>
<feature type="binding site" evidence="11">
    <location>
        <begin position="91"/>
        <end position="93"/>
    </location>
    <ligand>
        <name>GTP</name>
        <dbReference type="ChEBI" id="CHEBI:37565"/>
    </ligand>
</feature>